<feature type="chain" id="PRO_5020500404" evidence="1">
    <location>
        <begin position="21"/>
        <end position="266"/>
    </location>
</feature>
<evidence type="ECO:0000256" key="1">
    <source>
        <dbReference type="SAM" id="SignalP"/>
    </source>
</evidence>
<dbReference type="EMBL" id="SBKQ01000013">
    <property type="protein sequence ID" value="RXR29696.1"/>
    <property type="molecule type" value="Genomic_DNA"/>
</dbReference>
<dbReference type="RefSeq" id="WP_129465237.1">
    <property type="nucleotide sequence ID" value="NZ_SBKQ01000013.1"/>
</dbReference>
<sequence>MKKNKLLLFLLITATQISFAQLGSREIINGQIISEATAIDNVTVFNVSSNKGAVTDKLGFFTMYARPSDTLVFSSVIFKSKKLVLTENDFKVIVLKIKLEEFINELDEVVVTPSTLTGDLEKDAKNIKVTDKQSAFNTSEIADMQMERDFQSTQFNSAMPSDLSIPYGMDFIKIGKMVGKLFGKEKSKEKPVVFTSDKNFQAAVKDKFTYHFFTETLELKHDEIGLFLNYCDADPNVRKLLATNREIDLIDFLISKSKEYKNLPKD</sequence>
<reference evidence="3" key="1">
    <citation type="submission" date="2019-01" db="EMBL/GenBank/DDBJ databases">
        <title>Cytophagaceae bacterium strain CAR-16.</title>
        <authorList>
            <person name="Chen W.-M."/>
        </authorList>
    </citation>
    <scope>NUCLEOTIDE SEQUENCE [LARGE SCALE GENOMIC DNA]</scope>
    <source>
        <strain evidence="3">ICH-30</strain>
    </source>
</reference>
<protein>
    <submittedName>
        <fullName evidence="2">Carboxypeptidase-like regulatory domain-containing protein</fullName>
    </submittedName>
</protein>
<dbReference type="SUPFAM" id="SSF49464">
    <property type="entry name" value="Carboxypeptidase regulatory domain-like"/>
    <property type="match status" value="1"/>
</dbReference>
<name>A0A4V1N3S6_9FLAO</name>
<dbReference type="Proteomes" id="UP000289734">
    <property type="component" value="Unassembled WGS sequence"/>
</dbReference>
<dbReference type="AlphaFoldDB" id="A0A4V1N3S6"/>
<dbReference type="OrthoDB" id="1431099at2"/>
<evidence type="ECO:0000313" key="2">
    <source>
        <dbReference type="EMBL" id="RXR29696.1"/>
    </source>
</evidence>
<feature type="signal peptide" evidence="1">
    <location>
        <begin position="1"/>
        <end position="20"/>
    </location>
</feature>
<keyword evidence="2" id="KW-0645">Protease</keyword>
<keyword evidence="2" id="KW-0378">Hydrolase</keyword>
<accession>A0A4V1N3S6</accession>
<proteinExistence type="predicted"/>
<evidence type="ECO:0000313" key="3">
    <source>
        <dbReference type="Proteomes" id="UP000289734"/>
    </source>
</evidence>
<organism evidence="2 3">
    <name type="scientific">Flavobacterium piscinae</name>
    <dbReference type="NCBI Taxonomy" id="2506424"/>
    <lineage>
        <taxon>Bacteria</taxon>
        <taxon>Pseudomonadati</taxon>
        <taxon>Bacteroidota</taxon>
        <taxon>Flavobacteriia</taxon>
        <taxon>Flavobacteriales</taxon>
        <taxon>Flavobacteriaceae</taxon>
        <taxon>Flavobacterium</taxon>
    </lineage>
</organism>
<dbReference type="InterPro" id="IPR008969">
    <property type="entry name" value="CarboxyPept-like_regulatory"/>
</dbReference>
<keyword evidence="3" id="KW-1185">Reference proteome</keyword>
<dbReference type="GO" id="GO:0004180">
    <property type="term" value="F:carboxypeptidase activity"/>
    <property type="evidence" value="ECO:0007669"/>
    <property type="project" value="UniProtKB-KW"/>
</dbReference>
<keyword evidence="2" id="KW-0121">Carboxypeptidase</keyword>
<gene>
    <name evidence="2" type="ORF">EQG68_12570</name>
</gene>
<dbReference type="Pfam" id="PF13715">
    <property type="entry name" value="CarbopepD_reg_2"/>
    <property type="match status" value="1"/>
</dbReference>
<keyword evidence="1" id="KW-0732">Signal</keyword>
<comment type="caution">
    <text evidence="2">The sequence shown here is derived from an EMBL/GenBank/DDBJ whole genome shotgun (WGS) entry which is preliminary data.</text>
</comment>